<evidence type="ECO:0000313" key="1">
    <source>
        <dbReference type="EMBL" id="KZT01284.1"/>
    </source>
</evidence>
<proteinExistence type="predicted"/>
<protein>
    <submittedName>
        <fullName evidence="1">Uncharacterized protein</fullName>
    </submittedName>
</protein>
<accession>A0A165BLT9</accession>
<dbReference type="InParanoid" id="A0A165BLT9"/>
<reference evidence="1 2" key="1">
    <citation type="journal article" date="2016" name="Mol. Biol. Evol.">
        <title>Comparative Genomics of Early-Diverging Mushroom-Forming Fungi Provides Insights into the Origins of Lignocellulose Decay Capabilities.</title>
        <authorList>
            <person name="Nagy L.G."/>
            <person name="Riley R."/>
            <person name="Tritt A."/>
            <person name="Adam C."/>
            <person name="Daum C."/>
            <person name="Floudas D."/>
            <person name="Sun H."/>
            <person name="Yadav J.S."/>
            <person name="Pangilinan J."/>
            <person name="Larsson K.H."/>
            <person name="Matsuura K."/>
            <person name="Barry K."/>
            <person name="Labutti K."/>
            <person name="Kuo R."/>
            <person name="Ohm R.A."/>
            <person name="Bhattacharya S.S."/>
            <person name="Shirouzu T."/>
            <person name="Yoshinaga Y."/>
            <person name="Martin F.M."/>
            <person name="Grigoriev I.V."/>
            <person name="Hibbett D.S."/>
        </authorList>
    </citation>
    <scope>NUCLEOTIDE SEQUENCE [LARGE SCALE GENOMIC DNA]</scope>
    <source>
        <strain evidence="1 2">93-53</strain>
    </source>
</reference>
<dbReference type="GeneID" id="63827062"/>
<dbReference type="Proteomes" id="UP000076871">
    <property type="component" value="Unassembled WGS sequence"/>
</dbReference>
<sequence length="80" mass="8890">MHVRLRASWACPVNSHALSSVSALTRTASSPMTLPEANFAEHSLAAYIRGHKDRSSPCSWPRLKSPMTGGQAFWMDEEIY</sequence>
<gene>
    <name evidence="1" type="ORF">LAESUDRAFT_731370</name>
</gene>
<organism evidence="1 2">
    <name type="scientific">Laetiporus sulphureus 93-53</name>
    <dbReference type="NCBI Taxonomy" id="1314785"/>
    <lineage>
        <taxon>Eukaryota</taxon>
        <taxon>Fungi</taxon>
        <taxon>Dikarya</taxon>
        <taxon>Basidiomycota</taxon>
        <taxon>Agaricomycotina</taxon>
        <taxon>Agaricomycetes</taxon>
        <taxon>Polyporales</taxon>
        <taxon>Laetiporus</taxon>
    </lineage>
</organism>
<name>A0A165BLT9_9APHY</name>
<evidence type="ECO:0000313" key="2">
    <source>
        <dbReference type="Proteomes" id="UP000076871"/>
    </source>
</evidence>
<dbReference type="AlphaFoldDB" id="A0A165BLT9"/>
<dbReference type="RefSeq" id="XP_040759024.1">
    <property type="nucleotide sequence ID" value="XM_040910033.1"/>
</dbReference>
<dbReference type="EMBL" id="KV427667">
    <property type="protein sequence ID" value="KZT01284.1"/>
    <property type="molecule type" value="Genomic_DNA"/>
</dbReference>
<keyword evidence="2" id="KW-1185">Reference proteome</keyword>